<gene>
    <name evidence="2" type="ORF">I7I52_04030</name>
</gene>
<organism evidence="2 3">
    <name type="scientific">Ajellomyces capsulatus</name>
    <name type="common">Darling's disease fungus</name>
    <name type="synonym">Histoplasma capsulatum</name>
    <dbReference type="NCBI Taxonomy" id="5037"/>
    <lineage>
        <taxon>Eukaryota</taxon>
        <taxon>Fungi</taxon>
        <taxon>Dikarya</taxon>
        <taxon>Ascomycota</taxon>
        <taxon>Pezizomycotina</taxon>
        <taxon>Eurotiomycetes</taxon>
        <taxon>Eurotiomycetidae</taxon>
        <taxon>Onygenales</taxon>
        <taxon>Ajellomycetaceae</taxon>
        <taxon>Histoplasma</taxon>
    </lineage>
</organism>
<dbReference type="AlphaFoldDB" id="A0A8H8D7Z7"/>
<protein>
    <submittedName>
        <fullName evidence="2">Uncharacterized protein</fullName>
    </submittedName>
</protein>
<reference evidence="2 3" key="1">
    <citation type="submission" date="2021-01" db="EMBL/GenBank/DDBJ databases">
        <title>Chromosome-level genome assembly of a human fungal pathogen reveals clustering of transcriptionally co-regulated genes.</title>
        <authorList>
            <person name="Voorhies M."/>
            <person name="Cohen S."/>
            <person name="Shea T.P."/>
            <person name="Petrus S."/>
            <person name="Munoz J.F."/>
            <person name="Poplawski S."/>
            <person name="Goldman W.E."/>
            <person name="Michael T."/>
            <person name="Cuomo C.A."/>
            <person name="Sil A."/>
            <person name="Beyhan S."/>
        </authorList>
    </citation>
    <scope>NUCLEOTIDE SEQUENCE [LARGE SCALE GENOMIC DNA]</scope>
    <source>
        <strain evidence="2 3">G184AR</strain>
    </source>
</reference>
<dbReference type="VEuPathDB" id="FungiDB:I7I52_04030"/>
<sequence length="88" mass="9608">MFAQLEHSETPSTSSMPSRRSISSPRTSSSPSSHWILGTCVSSYLVKPGTRRLFYPHTSSTHVPLICGRNTSDGSNTTRNRSRSGPVI</sequence>
<feature type="compositionally biased region" description="Polar residues" evidence="1">
    <location>
        <begin position="69"/>
        <end position="79"/>
    </location>
</feature>
<dbReference type="EMBL" id="JAEVHI010000001">
    <property type="protein sequence ID" value="KAG5305390.1"/>
    <property type="molecule type" value="Genomic_DNA"/>
</dbReference>
<evidence type="ECO:0000256" key="1">
    <source>
        <dbReference type="SAM" id="MobiDB-lite"/>
    </source>
</evidence>
<accession>A0A8H8D7Z7</accession>
<dbReference type="Proteomes" id="UP000670092">
    <property type="component" value="Unassembled WGS sequence"/>
</dbReference>
<feature type="region of interest" description="Disordered" evidence="1">
    <location>
        <begin position="1"/>
        <end position="35"/>
    </location>
</feature>
<name>A0A8H8D7Z7_AJECA</name>
<feature type="region of interest" description="Disordered" evidence="1">
    <location>
        <begin position="64"/>
        <end position="88"/>
    </location>
</feature>
<evidence type="ECO:0000313" key="3">
    <source>
        <dbReference type="Proteomes" id="UP000670092"/>
    </source>
</evidence>
<comment type="caution">
    <text evidence="2">The sequence shown here is derived from an EMBL/GenBank/DDBJ whole genome shotgun (WGS) entry which is preliminary data.</text>
</comment>
<evidence type="ECO:0000313" key="2">
    <source>
        <dbReference type="EMBL" id="KAG5305390.1"/>
    </source>
</evidence>
<proteinExistence type="predicted"/>
<feature type="compositionally biased region" description="Low complexity" evidence="1">
    <location>
        <begin position="10"/>
        <end position="33"/>
    </location>
</feature>